<name>A0ABQ5ZPI1_9HYPH</name>
<dbReference type="EMBL" id="BSOP01000044">
    <property type="protein sequence ID" value="GLR54000.1"/>
    <property type="molecule type" value="Genomic_DNA"/>
</dbReference>
<protein>
    <submittedName>
        <fullName evidence="3">Phthiotriol/phenolphthiotriol dimycocerosates methyltransferase</fullName>
    </submittedName>
</protein>
<keyword evidence="3" id="KW-0489">Methyltransferase</keyword>
<reference evidence="4" key="1">
    <citation type="journal article" date="2019" name="Int. J. Syst. Evol. Microbiol.">
        <title>The Global Catalogue of Microorganisms (GCM) 10K type strain sequencing project: providing services to taxonomists for standard genome sequencing and annotation.</title>
        <authorList>
            <consortium name="The Broad Institute Genomics Platform"/>
            <consortium name="The Broad Institute Genome Sequencing Center for Infectious Disease"/>
            <person name="Wu L."/>
            <person name="Ma J."/>
        </authorList>
    </citation>
    <scope>NUCLEOTIDE SEQUENCE [LARGE SCALE GENOMIC DNA]</scope>
    <source>
        <strain evidence="4">NBRC 102122</strain>
    </source>
</reference>
<dbReference type="PANTHER" id="PTHR44068:SF1">
    <property type="entry name" value="HYPOTHETICAL LOC100005854"/>
    <property type="match status" value="1"/>
</dbReference>
<dbReference type="Gene3D" id="3.40.50.150">
    <property type="entry name" value="Vaccinia Virus protein VP39"/>
    <property type="match status" value="1"/>
</dbReference>
<keyword evidence="4" id="KW-1185">Reference proteome</keyword>
<feature type="domain" description="Methyltransferase type 11" evidence="2">
    <location>
        <begin position="87"/>
        <end position="182"/>
    </location>
</feature>
<keyword evidence="1" id="KW-0808">Transferase</keyword>
<dbReference type="RefSeq" id="WP_244767813.1">
    <property type="nucleotide sequence ID" value="NZ_BSOP01000044.1"/>
</dbReference>
<dbReference type="InterPro" id="IPR029063">
    <property type="entry name" value="SAM-dependent_MTases_sf"/>
</dbReference>
<dbReference type="CDD" id="cd02440">
    <property type="entry name" value="AdoMet_MTases"/>
    <property type="match status" value="1"/>
</dbReference>
<sequence>MGSSLFSNLLKSIEQGRFPRAQKWVWRRLYNLLSRFWRDEDWRFMNYGFVPEGVPFPLKPEDEPERVFIGLYQQAVENLPVAGLRVLEVGSGRGGGSRYIARYHAPASVVGLDYSQATVARAKSLNAGTPSLSFEVGDAERMPFPDGAFDVVVNIESSHCYADVPAFAREVARVLAPGGWFTFADMRARASLAELDDQLGAPGLEKMGERDLSAGVVAALDAAEARKRERIGRLRLMRRFMSEFSGSRGSILYKGLATGQVAYVARRYRKVG</sequence>
<comment type="caution">
    <text evidence="3">The sequence shown here is derived from an EMBL/GenBank/DDBJ whole genome shotgun (WGS) entry which is preliminary data.</text>
</comment>
<evidence type="ECO:0000313" key="3">
    <source>
        <dbReference type="EMBL" id="GLR54000.1"/>
    </source>
</evidence>
<dbReference type="Proteomes" id="UP001156702">
    <property type="component" value="Unassembled WGS sequence"/>
</dbReference>
<dbReference type="SUPFAM" id="SSF53335">
    <property type="entry name" value="S-adenosyl-L-methionine-dependent methyltransferases"/>
    <property type="match status" value="1"/>
</dbReference>
<dbReference type="PANTHER" id="PTHR44068">
    <property type="entry name" value="ZGC:194242"/>
    <property type="match status" value="1"/>
</dbReference>
<accession>A0ABQ5ZPI1</accession>
<dbReference type="InterPro" id="IPR013216">
    <property type="entry name" value="Methyltransf_11"/>
</dbReference>
<dbReference type="GO" id="GO:0032259">
    <property type="term" value="P:methylation"/>
    <property type="evidence" value="ECO:0007669"/>
    <property type="project" value="UniProtKB-KW"/>
</dbReference>
<dbReference type="Pfam" id="PF08241">
    <property type="entry name" value="Methyltransf_11"/>
    <property type="match status" value="1"/>
</dbReference>
<dbReference type="InterPro" id="IPR050447">
    <property type="entry name" value="Erg6_SMT_methyltransf"/>
</dbReference>
<organism evidence="3 4">
    <name type="scientific">Shinella yambaruensis</name>
    <dbReference type="NCBI Taxonomy" id="415996"/>
    <lineage>
        <taxon>Bacteria</taxon>
        <taxon>Pseudomonadati</taxon>
        <taxon>Pseudomonadota</taxon>
        <taxon>Alphaproteobacteria</taxon>
        <taxon>Hyphomicrobiales</taxon>
        <taxon>Rhizobiaceae</taxon>
        <taxon>Shinella</taxon>
    </lineage>
</organism>
<evidence type="ECO:0000313" key="4">
    <source>
        <dbReference type="Proteomes" id="UP001156702"/>
    </source>
</evidence>
<dbReference type="GO" id="GO:0008168">
    <property type="term" value="F:methyltransferase activity"/>
    <property type="evidence" value="ECO:0007669"/>
    <property type="project" value="UniProtKB-KW"/>
</dbReference>
<evidence type="ECO:0000259" key="2">
    <source>
        <dbReference type="Pfam" id="PF08241"/>
    </source>
</evidence>
<proteinExistence type="predicted"/>
<evidence type="ECO:0000256" key="1">
    <source>
        <dbReference type="ARBA" id="ARBA00022679"/>
    </source>
</evidence>
<gene>
    <name evidence="3" type="ORF">GCM10007923_52170</name>
</gene>